<dbReference type="PANTHER" id="PTHR34475:SF1">
    <property type="entry name" value="CYTOSKELETON PROTEIN RODZ"/>
    <property type="match status" value="1"/>
</dbReference>
<reference evidence="3 4" key="1">
    <citation type="submission" date="2010-11" db="EMBL/GenBank/DDBJ databases">
        <title>Complete sequence of Halanaerobium sp. sapolanicus.</title>
        <authorList>
            <consortium name="US DOE Joint Genome Institute"/>
            <person name="Lucas S."/>
            <person name="Copeland A."/>
            <person name="Lapidus A."/>
            <person name="Cheng J.-F."/>
            <person name="Bruce D."/>
            <person name="Goodwin L."/>
            <person name="Pitluck S."/>
            <person name="Davenport K."/>
            <person name="Detter J.C."/>
            <person name="Han C."/>
            <person name="Tapia R."/>
            <person name="Land M."/>
            <person name="Hauser L."/>
            <person name="Jeffries C."/>
            <person name="Kyrpides N."/>
            <person name="Ivanova N."/>
            <person name="Mikhailova N."/>
            <person name="Begemann M.B."/>
            <person name="Mormile M.R."/>
            <person name="Wall J.D."/>
            <person name="Elias D.A."/>
            <person name="Woyke T."/>
        </authorList>
    </citation>
    <scope>NUCLEOTIDE SEQUENCE [LARGE SCALE GENOMIC DNA]</scope>
    <source>
        <strain evidence="4">sapolanicus</strain>
    </source>
</reference>
<evidence type="ECO:0000313" key="3">
    <source>
        <dbReference type="EMBL" id="ADQ14719.1"/>
    </source>
</evidence>
<dbReference type="AlphaFoldDB" id="E4RKP9"/>
<dbReference type="Proteomes" id="UP000007434">
    <property type="component" value="Chromosome"/>
</dbReference>
<dbReference type="InterPro" id="IPR010982">
    <property type="entry name" value="Lambda_DNA-bd_dom_sf"/>
</dbReference>
<dbReference type="STRING" id="656519.Halsa_1291"/>
<evidence type="ECO:0000259" key="2">
    <source>
        <dbReference type="Pfam" id="PF13464"/>
    </source>
</evidence>
<feature type="transmembrane region" description="Helical" evidence="1">
    <location>
        <begin position="113"/>
        <end position="134"/>
    </location>
</feature>
<dbReference type="EMBL" id="CP002304">
    <property type="protein sequence ID" value="ADQ14719.1"/>
    <property type="molecule type" value="Genomic_DNA"/>
</dbReference>
<reference evidence="3 4" key="2">
    <citation type="journal article" date="2011" name="J. Bacteriol.">
        <title>Complete Genome Sequence of the Haloalkaliphilic, Hydrogen Producing Halanaerobium hydrogenoformans.</title>
        <authorList>
            <person name="Brown S.D."/>
            <person name="Begemann M.B."/>
            <person name="Mormile M.R."/>
            <person name="Wall J.D."/>
            <person name="Han C.S."/>
            <person name="Goodwin L.A."/>
            <person name="Pitluck S."/>
            <person name="Land M.L."/>
            <person name="Hauser L.J."/>
            <person name="Elias D.A."/>
        </authorList>
    </citation>
    <scope>NUCLEOTIDE SEQUENCE [LARGE SCALE GENOMIC DNA]</scope>
    <source>
        <strain evidence="4">sapolanicus</strain>
    </source>
</reference>
<keyword evidence="1" id="KW-0472">Membrane</keyword>
<keyword evidence="1" id="KW-1133">Transmembrane helix</keyword>
<dbReference type="GO" id="GO:0003677">
    <property type="term" value="F:DNA binding"/>
    <property type="evidence" value="ECO:0007669"/>
    <property type="project" value="InterPro"/>
</dbReference>
<dbReference type="Pfam" id="PF13464">
    <property type="entry name" value="RodZ_C"/>
    <property type="match status" value="1"/>
</dbReference>
<dbReference type="eggNOG" id="COG1426">
    <property type="taxonomic scope" value="Bacteria"/>
</dbReference>
<dbReference type="HOGENOM" id="CLU_747562_0_0_9"/>
<feature type="domain" description="Cytoskeleton protein RodZ-like C-terminal" evidence="2">
    <location>
        <begin position="274"/>
        <end position="334"/>
    </location>
</feature>
<evidence type="ECO:0000313" key="4">
    <source>
        <dbReference type="Proteomes" id="UP000007434"/>
    </source>
</evidence>
<dbReference type="PANTHER" id="PTHR34475">
    <property type="match status" value="1"/>
</dbReference>
<evidence type="ECO:0000256" key="1">
    <source>
        <dbReference type="SAM" id="Phobius"/>
    </source>
</evidence>
<dbReference type="KEGG" id="has:Halsa_1291"/>
<dbReference type="RefSeq" id="WP_013405800.1">
    <property type="nucleotide sequence ID" value="NC_014654.1"/>
</dbReference>
<name>E4RKP9_HALHG</name>
<protein>
    <recommendedName>
        <fullName evidence="2">Cytoskeleton protein RodZ-like C-terminal domain-containing protein</fullName>
    </recommendedName>
</protein>
<organism evidence="3 4">
    <name type="scientific">Halanaerobium hydrogeniformans</name>
    <name type="common">Halanaerobium sp. (strain sapolanicus)</name>
    <dbReference type="NCBI Taxonomy" id="656519"/>
    <lineage>
        <taxon>Bacteria</taxon>
        <taxon>Bacillati</taxon>
        <taxon>Bacillota</taxon>
        <taxon>Clostridia</taxon>
        <taxon>Halanaerobiales</taxon>
        <taxon>Halanaerobiaceae</taxon>
        <taxon>Halanaerobium</taxon>
    </lineage>
</organism>
<dbReference type="Gene3D" id="1.10.260.40">
    <property type="entry name" value="lambda repressor-like DNA-binding domains"/>
    <property type="match status" value="1"/>
</dbReference>
<proteinExistence type="predicted"/>
<dbReference type="InterPro" id="IPR025194">
    <property type="entry name" value="RodZ-like_C"/>
</dbReference>
<dbReference type="InterPro" id="IPR050400">
    <property type="entry name" value="Bact_Cytoskel_RodZ"/>
</dbReference>
<keyword evidence="4" id="KW-1185">Reference proteome</keyword>
<gene>
    <name evidence="3" type="ordered locus">Halsa_1291</name>
</gene>
<keyword evidence="1" id="KW-0812">Transmembrane</keyword>
<accession>E4RKP9</accession>
<dbReference type="OrthoDB" id="9797543at2"/>
<sequence length="357" mass="40335">MEELELGTLLKKARMEKGLSLDDIQEKTKIRKIYLEAIEKNEFDRLPGSVYLKVFIKGYAREVDINYQKLLENYAVLNIEEKKEKNIHEDYLSGTNIKPGGGRKRKLKSFFKIILFISLGFLIILASIYAFQYFSSADHLILDDGDNNTEIVDQQEESEELTATYIEEENLLISSSIEEELNVLDTSLEGILNDAQLNEEEAIIDIAESDILDEQINISESPAIIIDDSSLEFGTEDEFSSEESLTDLNQEVTADPDQEEVENAETVIDNNITINADDLVWLRVDLDGATVFSGLLQAGDSLEYEPEEILYMRIGRPAAVTAQINNQQYGPWTGTGDISEIEILIGDEDVEINNLRE</sequence>
<dbReference type="Pfam" id="PF13413">
    <property type="entry name" value="HTH_25"/>
    <property type="match status" value="1"/>
</dbReference>